<evidence type="ECO:0000259" key="7">
    <source>
        <dbReference type="Pfam" id="PF08281"/>
    </source>
</evidence>
<keyword evidence="4" id="KW-0238">DNA-binding</keyword>
<dbReference type="SUPFAM" id="SSF88946">
    <property type="entry name" value="Sigma2 domain of RNA polymerase sigma factors"/>
    <property type="match status" value="1"/>
</dbReference>
<dbReference type="SUPFAM" id="SSF88659">
    <property type="entry name" value="Sigma3 and sigma4 domains of RNA polymerase sigma factors"/>
    <property type="match status" value="1"/>
</dbReference>
<dbReference type="InterPro" id="IPR036388">
    <property type="entry name" value="WH-like_DNA-bd_sf"/>
</dbReference>
<evidence type="ECO:0000256" key="5">
    <source>
        <dbReference type="ARBA" id="ARBA00023163"/>
    </source>
</evidence>
<name>A0A2A9CXV8_9ACTN</name>
<gene>
    <name evidence="8" type="ORF">ATK74_3029</name>
</gene>
<keyword evidence="2" id="KW-0805">Transcription regulation</keyword>
<evidence type="ECO:0000313" key="9">
    <source>
        <dbReference type="Proteomes" id="UP000226079"/>
    </source>
</evidence>
<dbReference type="GO" id="GO:0016987">
    <property type="term" value="F:sigma factor activity"/>
    <property type="evidence" value="ECO:0007669"/>
    <property type="project" value="UniProtKB-KW"/>
</dbReference>
<dbReference type="InterPro" id="IPR013324">
    <property type="entry name" value="RNA_pol_sigma_r3/r4-like"/>
</dbReference>
<proteinExistence type="inferred from homology"/>
<evidence type="ECO:0000256" key="2">
    <source>
        <dbReference type="ARBA" id="ARBA00023015"/>
    </source>
</evidence>
<dbReference type="OrthoDB" id="3692620at2"/>
<evidence type="ECO:0000313" key="8">
    <source>
        <dbReference type="EMBL" id="PFG18440.1"/>
    </source>
</evidence>
<feature type="domain" description="RNA polymerase sigma-70 region 2" evidence="6">
    <location>
        <begin position="17"/>
        <end position="80"/>
    </location>
</feature>
<dbReference type="PANTHER" id="PTHR43133">
    <property type="entry name" value="RNA POLYMERASE ECF-TYPE SIGMA FACTO"/>
    <property type="match status" value="1"/>
</dbReference>
<dbReference type="Pfam" id="PF04542">
    <property type="entry name" value="Sigma70_r2"/>
    <property type="match status" value="1"/>
</dbReference>
<keyword evidence="5" id="KW-0804">Transcription</keyword>
<reference evidence="8 9" key="1">
    <citation type="submission" date="2017-10" db="EMBL/GenBank/DDBJ databases">
        <title>Sequencing the genomes of 1000 actinobacteria strains.</title>
        <authorList>
            <person name="Klenk H.-P."/>
        </authorList>
    </citation>
    <scope>NUCLEOTIDE SEQUENCE [LARGE SCALE GENOMIC DNA]</scope>
    <source>
        <strain evidence="8 9">DSM 15597</strain>
    </source>
</reference>
<dbReference type="PANTHER" id="PTHR43133:SF50">
    <property type="entry name" value="ECF RNA POLYMERASE SIGMA FACTOR SIGM"/>
    <property type="match status" value="1"/>
</dbReference>
<dbReference type="CDD" id="cd06171">
    <property type="entry name" value="Sigma70_r4"/>
    <property type="match status" value="1"/>
</dbReference>
<evidence type="ECO:0000256" key="4">
    <source>
        <dbReference type="ARBA" id="ARBA00023125"/>
    </source>
</evidence>
<dbReference type="NCBIfam" id="TIGR02937">
    <property type="entry name" value="sigma70-ECF"/>
    <property type="match status" value="1"/>
</dbReference>
<dbReference type="GO" id="GO:0006352">
    <property type="term" value="P:DNA-templated transcription initiation"/>
    <property type="evidence" value="ECO:0007669"/>
    <property type="project" value="InterPro"/>
</dbReference>
<evidence type="ECO:0000256" key="1">
    <source>
        <dbReference type="ARBA" id="ARBA00010641"/>
    </source>
</evidence>
<evidence type="ECO:0000256" key="3">
    <source>
        <dbReference type="ARBA" id="ARBA00023082"/>
    </source>
</evidence>
<dbReference type="RefSeq" id="WP_098461799.1">
    <property type="nucleotide sequence ID" value="NZ_PDJC01000001.1"/>
</dbReference>
<dbReference type="InterPro" id="IPR014325">
    <property type="entry name" value="RNA_pol_sigma-E_actinobac"/>
</dbReference>
<protein>
    <submittedName>
        <fullName evidence="8">RNA polymerase sigma-70 factor (Sigma-E family)</fullName>
    </submittedName>
</protein>
<dbReference type="AlphaFoldDB" id="A0A2A9CXV8"/>
<comment type="similarity">
    <text evidence="1">Belongs to the sigma-70 factor family. ECF subfamily.</text>
</comment>
<keyword evidence="9" id="KW-1185">Reference proteome</keyword>
<evidence type="ECO:0000259" key="6">
    <source>
        <dbReference type="Pfam" id="PF04542"/>
    </source>
</evidence>
<dbReference type="NCBIfam" id="TIGR02983">
    <property type="entry name" value="SigE-fam_strep"/>
    <property type="match status" value="1"/>
</dbReference>
<dbReference type="GO" id="GO:0003677">
    <property type="term" value="F:DNA binding"/>
    <property type="evidence" value="ECO:0007669"/>
    <property type="project" value="UniProtKB-KW"/>
</dbReference>
<accession>A0A2A9CXV8</accession>
<sequence>MFGSSTPTRDTEFADFVRTSSRSLTRTAYLLCGDRALADDLVQEALLKTYLAWRRVRPGEATGYTRRVLVNLNIDRWRRRPPVPAELAEQPFTDQGPAQVDDRDQIVRLLAGLPTQQRRVIVLRYFDDLSEAATAELLGISTGAVKSASSRGLAALRQHYQMADEGGLR</sequence>
<dbReference type="EMBL" id="PDJC01000001">
    <property type="protein sequence ID" value="PFG18440.1"/>
    <property type="molecule type" value="Genomic_DNA"/>
</dbReference>
<dbReference type="InterPro" id="IPR039425">
    <property type="entry name" value="RNA_pol_sigma-70-like"/>
</dbReference>
<dbReference type="InterPro" id="IPR013249">
    <property type="entry name" value="RNA_pol_sigma70_r4_t2"/>
</dbReference>
<dbReference type="Pfam" id="PF08281">
    <property type="entry name" value="Sigma70_r4_2"/>
    <property type="match status" value="1"/>
</dbReference>
<dbReference type="InterPro" id="IPR007627">
    <property type="entry name" value="RNA_pol_sigma70_r2"/>
</dbReference>
<dbReference type="InterPro" id="IPR014284">
    <property type="entry name" value="RNA_pol_sigma-70_dom"/>
</dbReference>
<feature type="domain" description="RNA polymerase sigma factor 70 region 4 type 2" evidence="7">
    <location>
        <begin position="104"/>
        <end position="156"/>
    </location>
</feature>
<dbReference type="Gene3D" id="1.10.10.10">
    <property type="entry name" value="Winged helix-like DNA-binding domain superfamily/Winged helix DNA-binding domain"/>
    <property type="match status" value="1"/>
</dbReference>
<dbReference type="Proteomes" id="UP000226079">
    <property type="component" value="Unassembled WGS sequence"/>
</dbReference>
<dbReference type="Gene3D" id="1.10.1740.10">
    <property type="match status" value="1"/>
</dbReference>
<dbReference type="InterPro" id="IPR013325">
    <property type="entry name" value="RNA_pol_sigma_r2"/>
</dbReference>
<organism evidence="8 9">
    <name type="scientific">Propionicimonas paludicola</name>
    <dbReference type="NCBI Taxonomy" id="185243"/>
    <lineage>
        <taxon>Bacteria</taxon>
        <taxon>Bacillati</taxon>
        <taxon>Actinomycetota</taxon>
        <taxon>Actinomycetes</taxon>
        <taxon>Propionibacteriales</taxon>
        <taxon>Nocardioidaceae</taxon>
        <taxon>Propionicimonas</taxon>
    </lineage>
</organism>
<keyword evidence="3" id="KW-0731">Sigma factor</keyword>
<comment type="caution">
    <text evidence="8">The sequence shown here is derived from an EMBL/GenBank/DDBJ whole genome shotgun (WGS) entry which is preliminary data.</text>
</comment>